<dbReference type="Pfam" id="PF22768">
    <property type="entry name" value="SPP1_Dit"/>
    <property type="match status" value="1"/>
</dbReference>
<gene>
    <name evidence="3" type="ORF">SAMN02745248_00576</name>
</gene>
<accession>A0A1M6L0A6</accession>
<dbReference type="RefSeq" id="WP_072902125.1">
    <property type="nucleotide sequence ID" value="NZ_FRAD01000005.1"/>
</dbReference>
<protein>
    <submittedName>
        <fullName evidence="3">Phage tail protein</fullName>
    </submittedName>
</protein>
<dbReference type="Gene3D" id="2.60.120.860">
    <property type="match status" value="1"/>
</dbReference>
<dbReference type="EMBL" id="FRAD01000005">
    <property type="protein sequence ID" value="SHJ64685.1"/>
    <property type="molecule type" value="Genomic_DNA"/>
</dbReference>
<evidence type="ECO:0000259" key="1">
    <source>
        <dbReference type="Pfam" id="PF05709"/>
    </source>
</evidence>
<feature type="domain" description="Siphovirus-type tail component C-terminal" evidence="2">
    <location>
        <begin position="186"/>
        <end position="291"/>
    </location>
</feature>
<dbReference type="OrthoDB" id="2079081at2"/>
<evidence type="ECO:0000313" key="3">
    <source>
        <dbReference type="EMBL" id="SHJ64685.1"/>
    </source>
</evidence>
<proteinExistence type="predicted"/>
<keyword evidence="4" id="KW-1185">Reference proteome</keyword>
<dbReference type="Pfam" id="PF05709">
    <property type="entry name" value="Sipho_tail"/>
    <property type="match status" value="1"/>
</dbReference>
<evidence type="ECO:0000313" key="4">
    <source>
        <dbReference type="Proteomes" id="UP000183952"/>
    </source>
</evidence>
<organism evidence="3 4">
    <name type="scientific">Hathewaya proteolytica DSM 3090</name>
    <dbReference type="NCBI Taxonomy" id="1121331"/>
    <lineage>
        <taxon>Bacteria</taxon>
        <taxon>Bacillati</taxon>
        <taxon>Bacillota</taxon>
        <taxon>Clostridia</taxon>
        <taxon>Eubacteriales</taxon>
        <taxon>Clostridiaceae</taxon>
        <taxon>Hathewaya</taxon>
    </lineage>
</organism>
<dbReference type="Proteomes" id="UP000183952">
    <property type="component" value="Unassembled WGS sequence"/>
</dbReference>
<dbReference type="Gene3D" id="2.40.30.200">
    <property type="match status" value="1"/>
</dbReference>
<feature type="domain" description="Siphovirus-type tail component RIFT-related" evidence="1">
    <location>
        <begin position="13"/>
        <end position="129"/>
    </location>
</feature>
<name>A0A1M6L0A6_9CLOT</name>
<sequence length="294" mass="33369">MKTLIYRNCKGMAITITNSMPFVLQKLEISNGININTVKGIKQNGNTYLNNSLDNKDINIDITITANTLVELEELKSRLYKVFNPKLGLGELIYIDNFKQRKIKCMVATMPIPEFYGNNSFAKCTINLIAFNPFFTDLLEHRIDLSTMKFDDAFHFPLNIDEATKGVHFGYKETSTTDVSNCYNAGDITTPVKVIFKSYGTVVNPKITNTTTNEFIKLNKTLTQDETIEITTDYGNKKVTSTVNNTTTNAFNLIDLSSTFMELENGDNLFKFEADTGSKDLECYIYYYNRYLGV</sequence>
<dbReference type="STRING" id="1121331.SAMN02745248_00576"/>
<evidence type="ECO:0000259" key="2">
    <source>
        <dbReference type="Pfam" id="PF22768"/>
    </source>
</evidence>
<reference evidence="3 4" key="1">
    <citation type="submission" date="2016-11" db="EMBL/GenBank/DDBJ databases">
        <authorList>
            <person name="Jaros S."/>
            <person name="Januszkiewicz K."/>
            <person name="Wedrychowicz H."/>
        </authorList>
    </citation>
    <scope>NUCLEOTIDE SEQUENCE [LARGE SCALE GENOMIC DNA]</scope>
    <source>
        <strain evidence="3 4">DSM 3090</strain>
    </source>
</reference>
<dbReference type="AlphaFoldDB" id="A0A1M6L0A6"/>
<dbReference type="InterPro" id="IPR008841">
    <property type="entry name" value="Siphovirus-type_tail_N"/>
</dbReference>
<dbReference type="InterPro" id="IPR054738">
    <property type="entry name" value="Siphovirus-type_tail_C"/>
</dbReference>